<proteinExistence type="predicted"/>
<evidence type="ECO:0000256" key="3">
    <source>
        <dbReference type="ARBA" id="ARBA00022692"/>
    </source>
</evidence>
<dbReference type="GO" id="GO:0016491">
    <property type="term" value="F:oxidoreductase activity"/>
    <property type="evidence" value="ECO:0007669"/>
    <property type="project" value="UniProtKB-KW"/>
</dbReference>
<feature type="transmembrane region" description="Helical" evidence="12">
    <location>
        <begin position="198"/>
        <end position="219"/>
    </location>
</feature>
<keyword evidence="7" id="KW-0408">Iron</keyword>
<evidence type="ECO:0000256" key="7">
    <source>
        <dbReference type="ARBA" id="ARBA00023004"/>
    </source>
</evidence>
<feature type="transmembrane region" description="Helical" evidence="12">
    <location>
        <begin position="102"/>
        <end position="121"/>
    </location>
</feature>
<protein>
    <submittedName>
        <fullName evidence="13">Cytochrome-c oxidase</fullName>
    </submittedName>
</protein>
<feature type="transmembrane region" description="Helical" evidence="12">
    <location>
        <begin position="239"/>
        <end position="261"/>
    </location>
</feature>
<evidence type="ECO:0000256" key="11">
    <source>
        <dbReference type="ARBA" id="ARBA00023444"/>
    </source>
</evidence>
<feature type="transmembrane region" description="Helical" evidence="12">
    <location>
        <begin position="128"/>
        <end position="148"/>
    </location>
</feature>
<evidence type="ECO:0000256" key="5">
    <source>
        <dbReference type="ARBA" id="ARBA00022989"/>
    </source>
</evidence>
<feature type="transmembrane region" description="Helical" evidence="12">
    <location>
        <begin position="154"/>
        <end position="177"/>
    </location>
</feature>
<dbReference type="InterPro" id="IPR050450">
    <property type="entry name" value="COX15/CtaA_HemeA_synthase"/>
</dbReference>
<reference evidence="13 14" key="1">
    <citation type="submission" date="2018-05" db="EMBL/GenBank/DDBJ databases">
        <title>Evolution of GPA BGCs.</title>
        <authorList>
            <person name="Waglechner N."/>
            <person name="Wright G.D."/>
        </authorList>
    </citation>
    <scope>NUCLEOTIDE SEQUENCE [LARGE SCALE GENOMIC DNA]</scope>
    <source>
        <strain evidence="13 14">A82846</strain>
    </source>
</reference>
<dbReference type="PANTHER" id="PTHR35457:SF1">
    <property type="entry name" value="HEME A SYNTHASE"/>
    <property type="match status" value="1"/>
</dbReference>
<comment type="caution">
    <text evidence="13">The sequence shown here is derived from an EMBL/GenBank/DDBJ whole genome shotgun (WGS) entry which is preliminary data.</text>
</comment>
<evidence type="ECO:0000256" key="12">
    <source>
        <dbReference type="SAM" id="Phobius"/>
    </source>
</evidence>
<evidence type="ECO:0000256" key="6">
    <source>
        <dbReference type="ARBA" id="ARBA00023002"/>
    </source>
</evidence>
<dbReference type="OrthoDB" id="5241540at2"/>
<evidence type="ECO:0000313" key="13">
    <source>
        <dbReference type="EMBL" id="RSM80721.1"/>
    </source>
</evidence>
<keyword evidence="9 12" id="KW-0472">Membrane</keyword>
<gene>
    <name evidence="13" type="ORF">DMH04_29800</name>
</gene>
<comment type="subcellular location">
    <subcellularLocation>
        <location evidence="1">Membrane</location>
        <topology evidence="1">Multi-pass membrane protein</topology>
    </subcellularLocation>
</comment>
<dbReference type="GO" id="GO:0006784">
    <property type="term" value="P:heme A biosynthetic process"/>
    <property type="evidence" value="ECO:0007669"/>
    <property type="project" value="InterPro"/>
</dbReference>
<accession>A0A428Z3M0</accession>
<evidence type="ECO:0000256" key="8">
    <source>
        <dbReference type="ARBA" id="ARBA00023133"/>
    </source>
</evidence>
<organism evidence="13 14">
    <name type="scientific">Kibdelosporangium aridum</name>
    <dbReference type="NCBI Taxonomy" id="2030"/>
    <lineage>
        <taxon>Bacteria</taxon>
        <taxon>Bacillati</taxon>
        <taxon>Actinomycetota</taxon>
        <taxon>Actinomycetes</taxon>
        <taxon>Pseudonocardiales</taxon>
        <taxon>Pseudonocardiaceae</taxon>
        <taxon>Kibdelosporangium</taxon>
    </lineage>
</organism>
<keyword evidence="10" id="KW-1015">Disulfide bond</keyword>
<dbReference type="GO" id="GO:0016020">
    <property type="term" value="C:membrane"/>
    <property type="evidence" value="ECO:0007669"/>
    <property type="project" value="UniProtKB-SubCell"/>
</dbReference>
<evidence type="ECO:0000256" key="4">
    <source>
        <dbReference type="ARBA" id="ARBA00022723"/>
    </source>
</evidence>
<keyword evidence="5 12" id="KW-1133">Transmembrane helix</keyword>
<feature type="transmembrane region" description="Helical" evidence="12">
    <location>
        <begin position="41"/>
        <end position="61"/>
    </location>
</feature>
<dbReference type="Pfam" id="PF02628">
    <property type="entry name" value="COX15-CtaA"/>
    <property type="match status" value="1"/>
</dbReference>
<keyword evidence="8" id="KW-0350">Heme biosynthesis</keyword>
<dbReference type="PANTHER" id="PTHR35457">
    <property type="entry name" value="HEME A SYNTHASE"/>
    <property type="match status" value="1"/>
</dbReference>
<keyword evidence="6" id="KW-0560">Oxidoreductase</keyword>
<dbReference type="InterPro" id="IPR003780">
    <property type="entry name" value="COX15/CtaA_fam"/>
</dbReference>
<dbReference type="GO" id="GO:0046872">
    <property type="term" value="F:metal ion binding"/>
    <property type="evidence" value="ECO:0007669"/>
    <property type="project" value="UniProtKB-KW"/>
</dbReference>
<evidence type="ECO:0000313" key="14">
    <source>
        <dbReference type="Proteomes" id="UP000287547"/>
    </source>
</evidence>
<comment type="pathway">
    <text evidence="11">Porphyrin-containing compound metabolism.</text>
</comment>
<sequence length="341" mass="36974">MGCRGRCGGRAHNSADLKSITRHATHTIGGVLKQRIVQWQYGFAIAAVIANVCIAITGSIVRVTGSGLGCTEWPNCLPGSMVPVEHPELSMFHQWIEYGNRMLSGVVGIIGGLCFLAAWLSRPHRRRVLWLSAAMLGGVFVQAILGGITVRTGLLWWTVAIHMVVSPVLAWFAVMLVRSLRESDTPPRPRTHPWVPRLLVAQTVVLIGLLIAGTMVTGAGPHAGDKDVARLGLPVSTLAHVHAAFMYTFLALLLAVGYLLWRGPAPRDVWKRYFVLLAVVLAQGTLGFVQYFTGVPSVLVVLHVFGAMLVTVATAALWAWSRERPATVEATEHEQFATASL</sequence>
<dbReference type="AlphaFoldDB" id="A0A428Z3M0"/>
<dbReference type="Proteomes" id="UP000287547">
    <property type="component" value="Unassembled WGS sequence"/>
</dbReference>
<dbReference type="EMBL" id="QHKI01000028">
    <property type="protein sequence ID" value="RSM80721.1"/>
    <property type="molecule type" value="Genomic_DNA"/>
</dbReference>
<name>A0A428Z3M0_KIBAR</name>
<evidence type="ECO:0000256" key="2">
    <source>
        <dbReference type="ARBA" id="ARBA00022475"/>
    </source>
</evidence>
<keyword evidence="2" id="KW-1003">Cell membrane</keyword>
<keyword evidence="3 12" id="KW-0812">Transmembrane</keyword>
<feature type="transmembrane region" description="Helical" evidence="12">
    <location>
        <begin position="298"/>
        <end position="320"/>
    </location>
</feature>
<evidence type="ECO:0000256" key="1">
    <source>
        <dbReference type="ARBA" id="ARBA00004141"/>
    </source>
</evidence>
<evidence type="ECO:0000256" key="10">
    <source>
        <dbReference type="ARBA" id="ARBA00023157"/>
    </source>
</evidence>
<evidence type="ECO:0000256" key="9">
    <source>
        <dbReference type="ARBA" id="ARBA00023136"/>
    </source>
</evidence>
<feature type="transmembrane region" description="Helical" evidence="12">
    <location>
        <begin position="273"/>
        <end position="292"/>
    </location>
</feature>
<keyword evidence="4" id="KW-0479">Metal-binding</keyword>